<evidence type="ECO:0000313" key="1">
    <source>
        <dbReference type="EMBL" id="PWW01568.1"/>
    </source>
</evidence>
<dbReference type="OrthoDB" id="894286at2"/>
<sequence length="211" mass="23350">MPYRNRVDPGGDLHAVSDRGMLFGNRGCIHNARGEITRKPPVDRWIICLTEFKGWRRRLLQPGQYTELFFLDELTALAAGHRPCFLCRREDANQFRVAMASVRGVAHLSADEIDRILKPERALPADDPRRRISLLDIGALPDGAMLRQDGQYLLKLGGALLPWSFGGYGAGRPLDAMDAAPLWLVTPPSSVAVLKAGYAPLFHPSVKQPTA</sequence>
<organism evidence="1 2">
    <name type="scientific">Hoeflea marina</name>
    <dbReference type="NCBI Taxonomy" id="274592"/>
    <lineage>
        <taxon>Bacteria</taxon>
        <taxon>Pseudomonadati</taxon>
        <taxon>Pseudomonadota</taxon>
        <taxon>Alphaproteobacteria</taxon>
        <taxon>Hyphomicrobiales</taxon>
        <taxon>Rhizobiaceae</taxon>
        <taxon>Hoeflea</taxon>
    </lineage>
</organism>
<dbReference type="RefSeq" id="WP_110031366.1">
    <property type="nucleotide sequence ID" value="NZ_QGTR01000002.1"/>
</dbReference>
<protein>
    <submittedName>
        <fullName evidence="1">Uncharacterized protein</fullName>
    </submittedName>
</protein>
<dbReference type="Proteomes" id="UP000246352">
    <property type="component" value="Unassembled WGS sequence"/>
</dbReference>
<dbReference type="AlphaFoldDB" id="A0A317PNE3"/>
<comment type="caution">
    <text evidence="1">The sequence shown here is derived from an EMBL/GenBank/DDBJ whole genome shotgun (WGS) entry which is preliminary data.</text>
</comment>
<accession>A0A317PNE3</accession>
<proteinExistence type="predicted"/>
<dbReference type="EMBL" id="QGTR01000002">
    <property type="protein sequence ID" value="PWW01568.1"/>
    <property type="molecule type" value="Genomic_DNA"/>
</dbReference>
<gene>
    <name evidence="1" type="ORF">DFR52_102231</name>
</gene>
<name>A0A317PNE3_9HYPH</name>
<reference evidence="1 2" key="1">
    <citation type="submission" date="2018-05" db="EMBL/GenBank/DDBJ databases">
        <title>Genomic Encyclopedia of Type Strains, Phase IV (KMG-IV): sequencing the most valuable type-strain genomes for metagenomic binning, comparative biology and taxonomic classification.</title>
        <authorList>
            <person name="Goeker M."/>
        </authorList>
    </citation>
    <scope>NUCLEOTIDE SEQUENCE [LARGE SCALE GENOMIC DNA]</scope>
    <source>
        <strain evidence="1 2">DSM 16791</strain>
    </source>
</reference>
<keyword evidence="2" id="KW-1185">Reference proteome</keyword>
<evidence type="ECO:0000313" key="2">
    <source>
        <dbReference type="Proteomes" id="UP000246352"/>
    </source>
</evidence>